<organism evidence="1 2">
    <name type="scientific">Tautonia plasticadhaerens</name>
    <dbReference type="NCBI Taxonomy" id="2527974"/>
    <lineage>
        <taxon>Bacteria</taxon>
        <taxon>Pseudomonadati</taxon>
        <taxon>Planctomycetota</taxon>
        <taxon>Planctomycetia</taxon>
        <taxon>Isosphaerales</taxon>
        <taxon>Isosphaeraceae</taxon>
        <taxon>Tautonia</taxon>
    </lineage>
</organism>
<reference evidence="1 2" key="1">
    <citation type="submission" date="2019-02" db="EMBL/GenBank/DDBJ databases">
        <title>Deep-cultivation of Planctomycetes and their phenomic and genomic characterization uncovers novel biology.</title>
        <authorList>
            <person name="Wiegand S."/>
            <person name="Jogler M."/>
            <person name="Boedeker C."/>
            <person name="Pinto D."/>
            <person name="Vollmers J."/>
            <person name="Rivas-Marin E."/>
            <person name="Kohn T."/>
            <person name="Peeters S.H."/>
            <person name="Heuer A."/>
            <person name="Rast P."/>
            <person name="Oberbeckmann S."/>
            <person name="Bunk B."/>
            <person name="Jeske O."/>
            <person name="Meyerdierks A."/>
            <person name="Storesund J.E."/>
            <person name="Kallscheuer N."/>
            <person name="Luecker S."/>
            <person name="Lage O.M."/>
            <person name="Pohl T."/>
            <person name="Merkel B.J."/>
            <person name="Hornburger P."/>
            <person name="Mueller R.-W."/>
            <person name="Bruemmer F."/>
            <person name="Labrenz M."/>
            <person name="Spormann A.M."/>
            <person name="Op den Camp H."/>
            <person name="Overmann J."/>
            <person name="Amann R."/>
            <person name="Jetten M.S.M."/>
            <person name="Mascher T."/>
            <person name="Medema M.H."/>
            <person name="Devos D.P."/>
            <person name="Kaster A.-K."/>
            <person name="Ovreas L."/>
            <person name="Rohde M."/>
            <person name="Galperin M.Y."/>
            <person name="Jogler C."/>
        </authorList>
    </citation>
    <scope>NUCLEOTIDE SEQUENCE [LARGE SCALE GENOMIC DNA]</scope>
    <source>
        <strain evidence="1 2">ElP</strain>
    </source>
</reference>
<name>A0A518H579_9BACT</name>
<keyword evidence="2" id="KW-1185">Reference proteome</keyword>
<evidence type="ECO:0000313" key="2">
    <source>
        <dbReference type="Proteomes" id="UP000317835"/>
    </source>
</evidence>
<proteinExistence type="predicted"/>
<dbReference type="RefSeq" id="WP_145271976.1">
    <property type="nucleotide sequence ID" value="NZ_CP036426.1"/>
</dbReference>
<dbReference type="KEGG" id="tpla:ElP_39070"/>
<protein>
    <submittedName>
        <fullName evidence="1">Uncharacterized protein</fullName>
    </submittedName>
</protein>
<dbReference type="Proteomes" id="UP000317835">
    <property type="component" value="Chromosome"/>
</dbReference>
<evidence type="ECO:0000313" key="1">
    <source>
        <dbReference type="EMBL" id="QDV35997.1"/>
    </source>
</evidence>
<sequence>MSSLSAEFPTQALPVGLPTTTHRVRWGEHVDLVKAWRKRPPTHPDNPRYRAYDIRVEGRYSLFETIVNVFRDKGWLDPPPPEYKWADVIVSYRAEDDPRDEFSRL</sequence>
<dbReference type="EMBL" id="CP036426">
    <property type="protein sequence ID" value="QDV35997.1"/>
    <property type="molecule type" value="Genomic_DNA"/>
</dbReference>
<accession>A0A518H579</accession>
<gene>
    <name evidence="1" type="ORF">ElP_39070</name>
</gene>
<dbReference type="AlphaFoldDB" id="A0A518H579"/>